<dbReference type="InterPro" id="IPR001667">
    <property type="entry name" value="DDH_dom"/>
</dbReference>
<feature type="domain" description="DHHA1" evidence="7">
    <location>
        <begin position="348"/>
        <end position="437"/>
    </location>
</feature>
<evidence type="ECO:0000256" key="3">
    <source>
        <dbReference type="ARBA" id="ARBA00022722"/>
    </source>
</evidence>
<dbReference type="Gene3D" id="3.10.310.30">
    <property type="match status" value="1"/>
</dbReference>
<dbReference type="Pfam" id="PF02272">
    <property type="entry name" value="DHHA1"/>
    <property type="match status" value="1"/>
</dbReference>
<dbReference type="Pfam" id="PF17768">
    <property type="entry name" value="RecJ_OB"/>
    <property type="match status" value="1"/>
</dbReference>
<evidence type="ECO:0000259" key="7">
    <source>
        <dbReference type="Pfam" id="PF02272"/>
    </source>
</evidence>
<evidence type="ECO:0000259" key="6">
    <source>
        <dbReference type="Pfam" id="PF01368"/>
    </source>
</evidence>
<dbReference type="InterPro" id="IPR051673">
    <property type="entry name" value="SSDNA_exonuclease_RecJ"/>
</dbReference>
<dbReference type="GO" id="GO:0006310">
    <property type="term" value="P:DNA recombination"/>
    <property type="evidence" value="ECO:0007669"/>
    <property type="project" value="InterPro"/>
</dbReference>
<dbReference type="PANTHER" id="PTHR30255:SF2">
    <property type="entry name" value="SINGLE-STRANDED-DNA-SPECIFIC EXONUCLEASE RECJ"/>
    <property type="match status" value="1"/>
</dbReference>
<dbReference type="EMBL" id="SMYO01000005">
    <property type="protein sequence ID" value="TDK61757.1"/>
    <property type="molecule type" value="Genomic_DNA"/>
</dbReference>
<dbReference type="InterPro" id="IPR038763">
    <property type="entry name" value="DHH_sf"/>
</dbReference>
<keyword evidence="4" id="KW-0378">Hydrolase</keyword>
<accession>A0A4R5VT31</accession>
<name>A0A4R5VT31_9BACI</name>
<dbReference type="Proteomes" id="UP000295132">
    <property type="component" value="Unassembled WGS sequence"/>
</dbReference>
<organism evidence="9 10">
    <name type="scientific">Bacillus salipaludis</name>
    <dbReference type="NCBI Taxonomy" id="2547811"/>
    <lineage>
        <taxon>Bacteria</taxon>
        <taxon>Bacillati</taxon>
        <taxon>Bacillota</taxon>
        <taxon>Bacilli</taxon>
        <taxon>Bacillales</taxon>
        <taxon>Bacillaceae</taxon>
        <taxon>Bacillus</taxon>
    </lineage>
</organism>
<feature type="domain" description="RecJ OB" evidence="8">
    <location>
        <begin position="456"/>
        <end position="535"/>
    </location>
</feature>
<keyword evidence="3" id="KW-0540">Nuclease</keyword>
<dbReference type="InterPro" id="IPR003156">
    <property type="entry name" value="DHHA1_dom"/>
</dbReference>
<evidence type="ECO:0000256" key="4">
    <source>
        <dbReference type="ARBA" id="ARBA00022801"/>
    </source>
</evidence>
<dbReference type="InterPro" id="IPR004610">
    <property type="entry name" value="RecJ"/>
</dbReference>
<dbReference type="PANTHER" id="PTHR30255">
    <property type="entry name" value="SINGLE-STRANDED-DNA-SPECIFIC EXONUCLEASE RECJ"/>
    <property type="match status" value="1"/>
</dbReference>
<evidence type="ECO:0000313" key="10">
    <source>
        <dbReference type="Proteomes" id="UP000295132"/>
    </source>
</evidence>
<dbReference type="RefSeq" id="WP_133334586.1">
    <property type="nucleotide sequence ID" value="NZ_SMYO01000005.1"/>
</dbReference>
<evidence type="ECO:0000256" key="2">
    <source>
        <dbReference type="ARBA" id="ARBA00019841"/>
    </source>
</evidence>
<dbReference type="GO" id="GO:0008409">
    <property type="term" value="F:5'-3' exonuclease activity"/>
    <property type="evidence" value="ECO:0007669"/>
    <property type="project" value="InterPro"/>
</dbReference>
<dbReference type="Pfam" id="PF01368">
    <property type="entry name" value="DHH"/>
    <property type="match status" value="1"/>
</dbReference>
<keyword evidence="5 9" id="KW-0269">Exonuclease</keyword>
<evidence type="ECO:0000313" key="9">
    <source>
        <dbReference type="EMBL" id="TDK61757.1"/>
    </source>
</evidence>
<comment type="similarity">
    <text evidence="1">Belongs to the RecJ family.</text>
</comment>
<evidence type="ECO:0000259" key="8">
    <source>
        <dbReference type="Pfam" id="PF17768"/>
    </source>
</evidence>
<reference evidence="9 10" key="1">
    <citation type="submission" date="2019-03" db="EMBL/GenBank/DDBJ databases">
        <title>Bacillus niacini sp. nov. a Nicotinate-Metabolizing Mesophile Isolated from Soil.</title>
        <authorList>
            <person name="Zhang G."/>
        </authorList>
    </citation>
    <scope>NUCLEOTIDE SEQUENCE [LARGE SCALE GENOMIC DNA]</scope>
    <source>
        <strain evidence="9 10">WN066</strain>
    </source>
</reference>
<dbReference type="Gene3D" id="3.90.1640.30">
    <property type="match status" value="1"/>
</dbReference>
<feature type="domain" description="DDH" evidence="6">
    <location>
        <begin position="83"/>
        <end position="233"/>
    </location>
</feature>
<evidence type="ECO:0000256" key="5">
    <source>
        <dbReference type="ARBA" id="ARBA00022839"/>
    </source>
</evidence>
<dbReference type="InterPro" id="IPR041122">
    <property type="entry name" value="RecJ_OB"/>
</dbReference>
<dbReference type="NCBIfam" id="TIGR00644">
    <property type="entry name" value="recJ"/>
    <property type="match status" value="1"/>
</dbReference>
<comment type="caution">
    <text evidence="9">The sequence shown here is derived from an EMBL/GenBank/DDBJ whole genome shotgun (WGS) entry which is preliminary data.</text>
</comment>
<sequence>MNWITKDVPLELHPEKNQIIYFSRSFNFHPLLIQYLYSHGIKGFEGLYDFFYPSYGNLHNPFLLKDMKKAVDRIHNAINNQERILVYGDYDADGITSTSILFKCLKKFGANAHYRLPTRADGYGITPEAVKKAAEKNTALIITVDNGSAAHDAMDEAARRGIDVIVTDHHLILGKHPKCFAFINPKREDELYPFTDLCGAGVAFKLVHSLYLATNKNWSRDIQEYIELVTLGTICDLMPLAGENRILCSLGLRKMNSSPSPVFREIFNQLKVSRVNSGTIGYQLGPIFNALGRIDDPNVAVEVLVSESIDEESIKQLIELNNKRKFLTQVQFEDCDGIIHKNSLHNNNVIIVHGDFHHGIIGILASKIQEKYKKPAIVISQNGTGSCRGVNGTDFSIINTLERCKKHFKKYGGHQAAAGFSIVPNETVLEEFHKDIQMSAMKEGTINPVKHYFTTLTPQMFSEHLYQDFQILEPFGNGFTQPIFLSDELFIHEVQTFGNNNLHAKCIVPNGESFYLFNKGELASKLKGMNFKFFYSSTLSQRNEFIIHGINRI</sequence>
<dbReference type="AlphaFoldDB" id="A0A4R5VT31"/>
<evidence type="ECO:0000256" key="1">
    <source>
        <dbReference type="ARBA" id="ARBA00005915"/>
    </source>
</evidence>
<dbReference type="GO" id="GO:0003676">
    <property type="term" value="F:nucleic acid binding"/>
    <property type="evidence" value="ECO:0007669"/>
    <property type="project" value="InterPro"/>
</dbReference>
<protein>
    <recommendedName>
        <fullName evidence="2">Single-stranded-DNA-specific exonuclease RecJ</fullName>
    </recommendedName>
</protein>
<dbReference type="GO" id="GO:0006281">
    <property type="term" value="P:DNA repair"/>
    <property type="evidence" value="ECO:0007669"/>
    <property type="project" value="InterPro"/>
</dbReference>
<proteinExistence type="inferred from homology"/>
<gene>
    <name evidence="9" type="primary">recJ</name>
    <name evidence="9" type="ORF">E2K98_12775</name>
</gene>
<dbReference type="SUPFAM" id="SSF64182">
    <property type="entry name" value="DHH phosphoesterases"/>
    <property type="match status" value="1"/>
</dbReference>